<proteinExistence type="predicted"/>
<dbReference type="OrthoDB" id="6253837at2759"/>
<dbReference type="Pfam" id="PF10197">
    <property type="entry name" value="Cir_N"/>
    <property type="match status" value="1"/>
</dbReference>
<reference evidence="2 3" key="1">
    <citation type="submission" date="2016-04" db="EMBL/GenBank/DDBJ databases">
        <title>The genome of Intoshia linei affirms orthonectids as highly simplified spiralians.</title>
        <authorList>
            <person name="Mikhailov K.V."/>
            <person name="Slusarev G.S."/>
            <person name="Nikitin M.A."/>
            <person name="Logacheva M.D."/>
            <person name="Penin A."/>
            <person name="Aleoshin V."/>
            <person name="Panchin Y.V."/>
        </authorList>
    </citation>
    <scope>NUCLEOTIDE SEQUENCE [LARGE SCALE GENOMIC DNA]</scope>
    <source>
        <strain evidence="2">Intl2013</strain>
        <tissue evidence="2">Whole animal</tissue>
    </source>
</reference>
<dbReference type="PANTHER" id="PTHR13151">
    <property type="entry name" value="CBF1 INTERACTING COREPRESSOR CIR"/>
    <property type="match status" value="1"/>
</dbReference>
<organism evidence="2 3">
    <name type="scientific">Intoshia linei</name>
    <dbReference type="NCBI Taxonomy" id="1819745"/>
    <lineage>
        <taxon>Eukaryota</taxon>
        <taxon>Metazoa</taxon>
        <taxon>Spiralia</taxon>
        <taxon>Lophotrochozoa</taxon>
        <taxon>Mesozoa</taxon>
        <taxon>Orthonectida</taxon>
        <taxon>Rhopaluridae</taxon>
        <taxon>Intoshia</taxon>
    </lineage>
</organism>
<dbReference type="PANTHER" id="PTHR13151:SF2">
    <property type="entry name" value="COREPRESSOR INTERACTING WITH RBPJ 1"/>
    <property type="match status" value="1"/>
</dbReference>
<evidence type="ECO:0000259" key="1">
    <source>
        <dbReference type="SMART" id="SM01083"/>
    </source>
</evidence>
<dbReference type="GO" id="GO:0005634">
    <property type="term" value="C:nucleus"/>
    <property type="evidence" value="ECO:0007669"/>
    <property type="project" value="TreeGrafter"/>
</dbReference>
<dbReference type="SMART" id="SM01083">
    <property type="entry name" value="Cir_N"/>
    <property type="match status" value="1"/>
</dbReference>
<dbReference type="EMBL" id="LWCA01000130">
    <property type="protein sequence ID" value="OAF70603.1"/>
    <property type="molecule type" value="Genomic_DNA"/>
</dbReference>
<accession>A0A177BAD1</accession>
<keyword evidence="3" id="KW-1185">Reference proteome</keyword>
<sequence length="218" mass="25592">MGKGYKNFMSKKFFHPGNKDNIKRVWMARQKASYDKKKQDEMMNQYQKEQELIGNKALLGDEKAKLGLSFMYDAPPGIEREDKAVKEIKFEWQRKYTAPRETYLKNDDTILDQPFGIEVKNVRCVKCRQWGHVNTSRTCPFFGENLTAEPIFPDEKIKKDKLEGGLEIQAKIKTFDKLYLSDDSSDETEFLKGLTYKQKKKLLRKLAKISNKSEKKRK</sequence>
<dbReference type="AlphaFoldDB" id="A0A177BAD1"/>
<dbReference type="Proteomes" id="UP000078046">
    <property type="component" value="Unassembled WGS sequence"/>
</dbReference>
<gene>
    <name evidence="2" type="ORF">A3Q56_01679</name>
</gene>
<dbReference type="InterPro" id="IPR019339">
    <property type="entry name" value="CIR_N_dom"/>
</dbReference>
<evidence type="ECO:0000313" key="2">
    <source>
        <dbReference type="EMBL" id="OAF70603.1"/>
    </source>
</evidence>
<name>A0A177BAD1_9BILA</name>
<evidence type="ECO:0000313" key="3">
    <source>
        <dbReference type="Proteomes" id="UP000078046"/>
    </source>
</evidence>
<protein>
    <recommendedName>
        <fullName evidence="1">CBF1-interacting co-repressor CIR N-terminal domain-containing protein</fullName>
    </recommendedName>
</protein>
<dbReference type="InterPro" id="IPR040014">
    <property type="entry name" value="CIR1"/>
</dbReference>
<comment type="caution">
    <text evidence="2">The sequence shown here is derived from an EMBL/GenBank/DDBJ whole genome shotgun (WGS) entry which is preliminary data.</text>
</comment>
<dbReference type="GO" id="GO:0003714">
    <property type="term" value="F:transcription corepressor activity"/>
    <property type="evidence" value="ECO:0007669"/>
    <property type="project" value="InterPro"/>
</dbReference>
<feature type="domain" description="CBF1-interacting co-repressor CIR N-terminal" evidence="1">
    <location>
        <begin position="13"/>
        <end position="49"/>
    </location>
</feature>